<gene>
    <name evidence="3" type="ORF">HELGO_WM41289</name>
</gene>
<keyword evidence="1" id="KW-0560">Oxidoreductase</keyword>
<accession>A0A6S6U3K6</accession>
<dbReference type="GO" id="GO:0016491">
    <property type="term" value="F:oxidoreductase activity"/>
    <property type="evidence" value="ECO:0007669"/>
    <property type="project" value="UniProtKB-KW"/>
</dbReference>
<feature type="domain" description="NADP-dependent oxidoreductase" evidence="2">
    <location>
        <begin position="24"/>
        <end position="164"/>
    </location>
</feature>
<name>A0A6S6U3K6_9GAMM</name>
<sequence>MSFGSNTTDPYVQLGNSGLFVYRVGLGSMQFGWSVGEEIAHDIMDAYVEHGGNFIDTANCYSSWAAAMGGPANAGGVSEEIIGRWLTKQTHREDIVLATKVRAAMGEQFANNRSTFRQREGLSRRWITQACEDSLRRLQTDYIDLYQAHFIDPLIPIEETLSCL</sequence>
<dbReference type="InterPro" id="IPR036812">
    <property type="entry name" value="NAD(P)_OxRdtase_dom_sf"/>
</dbReference>
<dbReference type="AlphaFoldDB" id="A0A6S6U3K6"/>
<organism evidence="3">
    <name type="scientific">uncultured Thiotrichaceae bacterium</name>
    <dbReference type="NCBI Taxonomy" id="298394"/>
    <lineage>
        <taxon>Bacteria</taxon>
        <taxon>Pseudomonadati</taxon>
        <taxon>Pseudomonadota</taxon>
        <taxon>Gammaproteobacteria</taxon>
        <taxon>Thiotrichales</taxon>
        <taxon>Thiotrichaceae</taxon>
        <taxon>environmental samples</taxon>
    </lineage>
</organism>
<evidence type="ECO:0000256" key="1">
    <source>
        <dbReference type="ARBA" id="ARBA00023002"/>
    </source>
</evidence>
<dbReference type="SUPFAM" id="SSF51430">
    <property type="entry name" value="NAD(P)-linked oxidoreductase"/>
    <property type="match status" value="1"/>
</dbReference>
<reference evidence="3" key="1">
    <citation type="submission" date="2020-01" db="EMBL/GenBank/DDBJ databases">
        <authorList>
            <person name="Meier V. D."/>
            <person name="Meier V D."/>
        </authorList>
    </citation>
    <scope>NUCLEOTIDE SEQUENCE</scope>
    <source>
        <strain evidence="3">HLG_WM_MAG_09</strain>
    </source>
</reference>
<proteinExistence type="predicted"/>
<dbReference type="PANTHER" id="PTHR43364:SF4">
    <property type="entry name" value="NAD(P)-LINKED OXIDOREDUCTASE SUPERFAMILY PROTEIN"/>
    <property type="match status" value="1"/>
</dbReference>
<dbReference type="EMBL" id="CACVAT010000370">
    <property type="protein sequence ID" value="CAA6822778.1"/>
    <property type="molecule type" value="Genomic_DNA"/>
</dbReference>
<dbReference type="Pfam" id="PF00248">
    <property type="entry name" value="Aldo_ket_red"/>
    <property type="match status" value="1"/>
</dbReference>
<dbReference type="PANTHER" id="PTHR43364">
    <property type="entry name" value="NADH-SPECIFIC METHYLGLYOXAL REDUCTASE-RELATED"/>
    <property type="match status" value="1"/>
</dbReference>
<protein>
    <submittedName>
        <fullName evidence="3">Oxidoreductase</fullName>
    </submittedName>
</protein>
<dbReference type="Gene3D" id="3.20.20.100">
    <property type="entry name" value="NADP-dependent oxidoreductase domain"/>
    <property type="match status" value="1"/>
</dbReference>
<dbReference type="InterPro" id="IPR023210">
    <property type="entry name" value="NADP_OxRdtase_dom"/>
</dbReference>
<evidence type="ECO:0000259" key="2">
    <source>
        <dbReference type="Pfam" id="PF00248"/>
    </source>
</evidence>
<dbReference type="InterPro" id="IPR050523">
    <property type="entry name" value="AKR_Detox_Biosynth"/>
</dbReference>
<evidence type="ECO:0000313" key="3">
    <source>
        <dbReference type="EMBL" id="CAA6822778.1"/>
    </source>
</evidence>